<organism evidence="8 9">
    <name type="scientific">Mya arenaria</name>
    <name type="common">Soft-shell clam</name>
    <dbReference type="NCBI Taxonomy" id="6604"/>
    <lineage>
        <taxon>Eukaryota</taxon>
        <taxon>Metazoa</taxon>
        <taxon>Spiralia</taxon>
        <taxon>Lophotrochozoa</taxon>
        <taxon>Mollusca</taxon>
        <taxon>Bivalvia</taxon>
        <taxon>Autobranchia</taxon>
        <taxon>Heteroconchia</taxon>
        <taxon>Euheterodonta</taxon>
        <taxon>Imparidentia</taxon>
        <taxon>Neoheterodontei</taxon>
        <taxon>Myida</taxon>
        <taxon>Myoidea</taxon>
        <taxon>Myidae</taxon>
        <taxon>Mya</taxon>
    </lineage>
</organism>
<keyword evidence="5" id="KW-0378">Hydrolase</keyword>
<evidence type="ECO:0000256" key="5">
    <source>
        <dbReference type="ARBA" id="ARBA00022801"/>
    </source>
</evidence>
<evidence type="ECO:0000256" key="2">
    <source>
        <dbReference type="ARBA" id="ARBA00011738"/>
    </source>
</evidence>
<dbReference type="EC" id="3.1.1.96" evidence="3"/>
<dbReference type="PANTHER" id="PTHR10472:SF1">
    <property type="entry name" value="D-AMINOACYL-TRNA DEACYLASE 2"/>
    <property type="match status" value="1"/>
</dbReference>
<name>A0ABY7FG95_MYAAR</name>
<proteinExistence type="predicted"/>
<dbReference type="Gene3D" id="3.50.80.10">
    <property type="entry name" value="D-tyrosyl-tRNA(Tyr) deacylase"/>
    <property type="match status" value="1"/>
</dbReference>
<gene>
    <name evidence="8" type="ORF">MAR_001599</name>
</gene>
<evidence type="ECO:0000256" key="4">
    <source>
        <dbReference type="ARBA" id="ARBA00022490"/>
    </source>
</evidence>
<evidence type="ECO:0000313" key="9">
    <source>
        <dbReference type="Proteomes" id="UP001164746"/>
    </source>
</evidence>
<reference evidence="8" key="1">
    <citation type="submission" date="2022-11" db="EMBL/GenBank/DDBJ databases">
        <title>Centuries of genome instability and evolution in soft-shell clam transmissible cancer (bioRxiv).</title>
        <authorList>
            <person name="Hart S.F.M."/>
            <person name="Yonemitsu M.A."/>
            <person name="Giersch R.M."/>
            <person name="Beal B.F."/>
            <person name="Arriagada G."/>
            <person name="Davis B.W."/>
            <person name="Ostrander E.A."/>
            <person name="Goff S.P."/>
            <person name="Metzger M.J."/>
        </authorList>
    </citation>
    <scope>NUCLEOTIDE SEQUENCE</scope>
    <source>
        <strain evidence="8">MELC-2E11</strain>
        <tissue evidence="8">Siphon/mantle</tissue>
    </source>
</reference>
<dbReference type="Proteomes" id="UP001164746">
    <property type="component" value="Chromosome 11"/>
</dbReference>
<sequence>MSAEGNGNGSSYARVILQQCLSARLMVQPATESEDAEYVQIGRGLIVYVCFLKGASETMIDKMVKSVLEARLSEPTDGGRLVSILDLPGDVMIIPQATLGGSLKGKVMQYHGNVQKDDGLRLYTQFVEKCEKTVAIANVKTGQNSIVRYGTYGNRQVFSTETNGPYTHYIEF</sequence>
<dbReference type="InterPro" id="IPR023509">
    <property type="entry name" value="DTD-like_sf"/>
</dbReference>
<dbReference type="Pfam" id="PF02580">
    <property type="entry name" value="Tyr_Deacylase"/>
    <property type="match status" value="1"/>
</dbReference>
<keyword evidence="9" id="KW-1185">Reference proteome</keyword>
<evidence type="ECO:0000256" key="1">
    <source>
        <dbReference type="ARBA" id="ARBA00004496"/>
    </source>
</evidence>
<comment type="catalytic activity">
    <reaction evidence="6">
        <text>glycyl-tRNA(Ala) + H2O = tRNA(Ala) + glycine + H(+)</text>
        <dbReference type="Rhea" id="RHEA:53744"/>
        <dbReference type="Rhea" id="RHEA-COMP:9657"/>
        <dbReference type="Rhea" id="RHEA-COMP:13640"/>
        <dbReference type="ChEBI" id="CHEBI:15377"/>
        <dbReference type="ChEBI" id="CHEBI:15378"/>
        <dbReference type="ChEBI" id="CHEBI:57305"/>
        <dbReference type="ChEBI" id="CHEBI:78442"/>
        <dbReference type="ChEBI" id="CHEBI:78522"/>
        <dbReference type="EC" id="3.1.1.96"/>
    </reaction>
</comment>
<comment type="subcellular location">
    <subcellularLocation>
        <location evidence="1">Cytoplasm</location>
    </subcellularLocation>
</comment>
<keyword evidence="4" id="KW-0963">Cytoplasm</keyword>
<comment type="catalytic activity">
    <reaction evidence="7">
        <text>a D-aminoacyl-tRNA + H2O = a tRNA + a D-alpha-amino acid + H(+)</text>
        <dbReference type="Rhea" id="RHEA:13953"/>
        <dbReference type="Rhea" id="RHEA-COMP:10123"/>
        <dbReference type="Rhea" id="RHEA-COMP:10124"/>
        <dbReference type="ChEBI" id="CHEBI:15377"/>
        <dbReference type="ChEBI" id="CHEBI:15378"/>
        <dbReference type="ChEBI" id="CHEBI:59871"/>
        <dbReference type="ChEBI" id="CHEBI:78442"/>
        <dbReference type="ChEBI" id="CHEBI:79333"/>
        <dbReference type="EC" id="3.1.1.96"/>
    </reaction>
</comment>
<dbReference type="EMBL" id="CP111022">
    <property type="protein sequence ID" value="WAR19761.1"/>
    <property type="molecule type" value="Genomic_DNA"/>
</dbReference>
<dbReference type="PANTHER" id="PTHR10472">
    <property type="entry name" value="D-TYROSYL-TRNA TYR DEACYLASE"/>
    <property type="match status" value="1"/>
</dbReference>
<dbReference type="InterPro" id="IPR003732">
    <property type="entry name" value="Daa-tRNA_deacyls_DTD"/>
</dbReference>
<evidence type="ECO:0000256" key="3">
    <source>
        <dbReference type="ARBA" id="ARBA00013056"/>
    </source>
</evidence>
<evidence type="ECO:0000256" key="6">
    <source>
        <dbReference type="ARBA" id="ARBA00047676"/>
    </source>
</evidence>
<evidence type="ECO:0000256" key="7">
    <source>
        <dbReference type="ARBA" id="ARBA00048018"/>
    </source>
</evidence>
<accession>A0ABY7FG95</accession>
<protein>
    <recommendedName>
        <fullName evidence="3">D-aminoacyl-tRNA deacylase</fullName>
        <ecNumber evidence="3">3.1.1.96</ecNumber>
    </recommendedName>
</protein>
<evidence type="ECO:0000313" key="8">
    <source>
        <dbReference type="EMBL" id="WAR19761.1"/>
    </source>
</evidence>
<dbReference type="SUPFAM" id="SSF69500">
    <property type="entry name" value="DTD-like"/>
    <property type="match status" value="1"/>
</dbReference>
<comment type="subunit">
    <text evidence="2">Homodimer.</text>
</comment>